<feature type="domain" description="Lebercilin" evidence="4">
    <location>
        <begin position="59"/>
        <end position="242"/>
    </location>
</feature>
<evidence type="ECO:0000313" key="6">
    <source>
        <dbReference type="Proteomes" id="UP001431783"/>
    </source>
</evidence>
<dbReference type="AlphaFoldDB" id="A0AAW1TNS2"/>
<dbReference type="PANTHER" id="PTHR16650:SF6">
    <property type="entry name" value="GH21622P"/>
    <property type="match status" value="1"/>
</dbReference>
<name>A0AAW1TNS2_9CUCU</name>
<comment type="similarity">
    <text evidence="1">Belongs to the LCA5 family.</text>
</comment>
<dbReference type="PANTHER" id="PTHR16650">
    <property type="entry name" value="C21ORF13-RELATED"/>
    <property type="match status" value="1"/>
</dbReference>
<dbReference type="InterPro" id="IPR028933">
    <property type="entry name" value="Lebercilin_dom"/>
</dbReference>
<proteinExistence type="inferred from homology"/>
<reference evidence="5 6" key="1">
    <citation type="submission" date="2023-03" db="EMBL/GenBank/DDBJ databases">
        <title>Genome insight into feeding habits of ladybird beetles.</title>
        <authorList>
            <person name="Li H.-S."/>
            <person name="Huang Y.-H."/>
            <person name="Pang H."/>
        </authorList>
    </citation>
    <scope>NUCLEOTIDE SEQUENCE [LARGE SCALE GENOMIC DNA]</scope>
    <source>
        <strain evidence="5">SYSU_2023b</strain>
        <tissue evidence="5">Whole body</tissue>
    </source>
</reference>
<evidence type="ECO:0000256" key="3">
    <source>
        <dbReference type="SAM" id="Coils"/>
    </source>
</evidence>
<accession>A0AAW1TNS2</accession>
<feature type="coiled-coil region" evidence="3">
    <location>
        <begin position="71"/>
        <end position="243"/>
    </location>
</feature>
<gene>
    <name evidence="5" type="ORF">WA026_003541</name>
</gene>
<dbReference type="Pfam" id="PF15619">
    <property type="entry name" value="Lebercilin"/>
    <property type="match status" value="1"/>
</dbReference>
<evidence type="ECO:0000256" key="1">
    <source>
        <dbReference type="ARBA" id="ARBA00010229"/>
    </source>
</evidence>
<evidence type="ECO:0000313" key="5">
    <source>
        <dbReference type="EMBL" id="KAK9869811.1"/>
    </source>
</evidence>
<keyword evidence="2 3" id="KW-0175">Coiled coil</keyword>
<evidence type="ECO:0000256" key="2">
    <source>
        <dbReference type="ARBA" id="ARBA00023054"/>
    </source>
</evidence>
<evidence type="ECO:0000259" key="4">
    <source>
        <dbReference type="Pfam" id="PF15619"/>
    </source>
</evidence>
<dbReference type="Proteomes" id="UP001431783">
    <property type="component" value="Unassembled WGS sequence"/>
</dbReference>
<comment type="caution">
    <text evidence="5">The sequence shown here is derived from an EMBL/GenBank/DDBJ whole genome shotgun (WGS) entry which is preliminary data.</text>
</comment>
<sequence length="527" mass="60183">MTSSSSISVQKSAEQRSKSCDTVCTSNSGCFLQRRKPVHPLAASVRATFSHTSSKSSNVRQRVLSAKLLKLRSLQTQVTDANFHLNELQRENHVLKTLNHRQEKALSKYEGTNADFPRILKSHSEEMRVLTEKNKSLRKTVRDLTDLVKSRDDELLVLKKQLEHLEKLNKNKHLGERQKLSDQVEELKQKLDSAENQISVLNRKLLLEGKTSKQRLSMENVKHKECQKNLMQALAEIERLTGLVDVNNVNANKKEDRLLLRRKATERDCKSTVSLEDKNNIALSSRRSDESLVRDVPNGVCGKLKPILTNAIRSEDNGLIDNNGQGISIRENNKVRQVSETKTKQDVEKVEKPQPLTDIEKEKNIASSKKFKRLENDIDSIIQRSKENGLSQFDRTLGDYCSHVLNTVKNCSRVVEDHQESLDQSRTDTETIKDAVDEIKALDDQLKRNSIFSLDATELSKLLKPDKLEKTWKKHRFSDSNENDKKSMENPKAKLLATLRAIDNGDYIDSFENDNTSTEEIYHSFTN</sequence>
<keyword evidence="6" id="KW-1185">Reference proteome</keyword>
<organism evidence="5 6">
    <name type="scientific">Henosepilachna vigintioctopunctata</name>
    <dbReference type="NCBI Taxonomy" id="420089"/>
    <lineage>
        <taxon>Eukaryota</taxon>
        <taxon>Metazoa</taxon>
        <taxon>Ecdysozoa</taxon>
        <taxon>Arthropoda</taxon>
        <taxon>Hexapoda</taxon>
        <taxon>Insecta</taxon>
        <taxon>Pterygota</taxon>
        <taxon>Neoptera</taxon>
        <taxon>Endopterygota</taxon>
        <taxon>Coleoptera</taxon>
        <taxon>Polyphaga</taxon>
        <taxon>Cucujiformia</taxon>
        <taxon>Coccinelloidea</taxon>
        <taxon>Coccinellidae</taxon>
        <taxon>Epilachninae</taxon>
        <taxon>Epilachnini</taxon>
        <taxon>Henosepilachna</taxon>
    </lineage>
</organism>
<dbReference type="GO" id="GO:0005930">
    <property type="term" value="C:axoneme"/>
    <property type="evidence" value="ECO:0007669"/>
    <property type="project" value="TreeGrafter"/>
</dbReference>
<protein>
    <recommendedName>
        <fullName evidence="4">Lebercilin domain-containing protein</fullName>
    </recommendedName>
</protein>
<dbReference type="EMBL" id="JARQZJ010000001">
    <property type="protein sequence ID" value="KAK9869811.1"/>
    <property type="molecule type" value="Genomic_DNA"/>
</dbReference>
<dbReference type="GO" id="GO:0042073">
    <property type="term" value="P:intraciliary transport"/>
    <property type="evidence" value="ECO:0007669"/>
    <property type="project" value="TreeGrafter"/>
</dbReference>
<dbReference type="InterPro" id="IPR026188">
    <property type="entry name" value="Lebercilin-like"/>
</dbReference>